<dbReference type="Gene3D" id="3.30.930.10">
    <property type="entry name" value="Bira Bifunctional Protein, Domain 2"/>
    <property type="match status" value="1"/>
</dbReference>
<dbReference type="PATRIC" id="fig|322095.3.peg.136"/>
<feature type="active site" description="Acyl-thioester intermediate" evidence="6">
    <location>
        <position position="456"/>
    </location>
</feature>
<dbReference type="AlphaFoldDB" id="A0A134BEX3"/>
<dbReference type="PANTHER" id="PTHR10993:SF12">
    <property type="entry name" value="OCTANOYLTRANSFERASE"/>
    <property type="match status" value="1"/>
</dbReference>
<feature type="binding site" evidence="6">
    <location>
        <begin position="438"/>
        <end position="440"/>
    </location>
    <ligand>
        <name>substrate</name>
    </ligand>
</feature>
<organism evidence="8 9">
    <name type="scientific">Porphyromonas somerae</name>
    <dbReference type="NCBI Taxonomy" id="322095"/>
    <lineage>
        <taxon>Bacteria</taxon>
        <taxon>Pseudomonadati</taxon>
        <taxon>Bacteroidota</taxon>
        <taxon>Bacteroidia</taxon>
        <taxon>Bacteroidales</taxon>
        <taxon>Porphyromonadaceae</taxon>
        <taxon>Porphyromonas</taxon>
    </lineage>
</organism>
<dbReference type="OrthoDB" id="9781189at2"/>
<dbReference type="InterPro" id="IPR045864">
    <property type="entry name" value="aa-tRNA-synth_II/BPL/LPL"/>
</dbReference>
<dbReference type="NCBIfam" id="TIGR00214">
    <property type="entry name" value="lipB"/>
    <property type="match status" value="1"/>
</dbReference>
<dbReference type="NCBIfam" id="NF010925">
    <property type="entry name" value="PRK14345.1"/>
    <property type="match status" value="1"/>
</dbReference>
<evidence type="ECO:0000256" key="2">
    <source>
        <dbReference type="ARBA" id="ARBA00022490"/>
    </source>
</evidence>
<dbReference type="EC" id="2.3.1.181" evidence="6"/>
<dbReference type="PROSITE" id="PS51733">
    <property type="entry name" value="BPL_LPL_CATALYTIC"/>
    <property type="match status" value="1"/>
</dbReference>
<dbReference type="PANTHER" id="PTHR10993">
    <property type="entry name" value="OCTANOYLTRANSFERASE"/>
    <property type="match status" value="1"/>
</dbReference>
<gene>
    <name evidence="6" type="primary">lipB</name>
    <name evidence="8" type="ORF">HMPREF3185_00134</name>
</gene>
<dbReference type="CDD" id="cd16279">
    <property type="entry name" value="metallo-hydrolase-like_MBL-fold"/>
    <property type="match status" value="1"/>
</dbReference>
<dbReference type="CDD" id="cd16444">
    <property type="entry name" value="LipB"/>
    <property type="match status" value="1"/>
</dbReference>
<dbReference type="STRING" id="322095.HMPREF3185_00134"/>
<name>A0A134BEX3_9PORP</name>
<evidence type="ECO:0000256" key="6">
    <source>
        <dbReference type="HAMAP-Rule" id="MF_00013"/>
    </source>
</evidence>
<evidence type="ECO:0000256" key="4">
    <source>
        <dbReference type="ARBA" id="ARBA00023315"/>
    </source>
</evidence>
<dbReference type="PROSITE" id="PS01313">
    <property type="entry name" value="LIPB"/>
    <property type="match status" value="1"/>
</dbReference>
<reference evidence="9" key="1">
    <citation type="submission" date="2016-01" db="EMBL/GenBank/DDBJ databases">
        <authorList>
            <person name="Mitreva M."/>
            <person name="Pepin K.H."/>
            <person name="Mihindukulasuriya K.A."/>
            <person name="Fulton R."/>
            <person name="Fronick C."/>
            <person name="O'Laughlin M."/>
            <person name="Miner T."/>
            <person name="Herter B."/>
            <person name="Rosa B.A."/>
            <person name="Cordes M."/>
            <person name="Tomlinson C."/>
            <person name="Wollam A."/>
            <person name="Palsikar V.B."/>
            <person name="Mardis E.R."/>
            <person name="Wilson R.K."/>
        </authorList>
    </citation>
    <scope>NUCLEOTIDE SEQUENCE [LARGE SCALE GENOMIC DNA]</scope>
    <source>
        <strain evidence="9">KA00683</strain>
    </source>
</reference>
<feature type="domain" description="BPL/LPL catalytic" evidence="7">
    <location>
        <begin position="307"/>
        <end position="495"/>
    </location>
</feature>
<comment type="function">
    <text evidence="5 6">Catalyzes the transfer of endogenously produced octanoic acid from octanoyl-acyl-carrier-protein onto the lipoyl domains of lipoate-dependent enzymes. Lipoyl-ACP can also act as a substrate although octanoyl-ACP is likely to be the physiological substrate.</text>
</comment>
<comment type="miscellaneous">
    <text evidence="6">In the reaction, the free carboxyl group of octanoic acid is attached via an amide linkage to the epsilon-amino group of a specific lysine residue of lipoyl domains of lipoate-dependent enzymes.</text>
</comment>
<dbReference type="SUPFAM" id="SSF55681">
    <property type="entry name" value="Class II aaRS and biotin synthetases"/>
    <property type="match status" value="1"/>
</dbReference>
<feature type="site" description="Lowers pKa of active site Cys" evidence="6">
    <location>
        <position position="422"/>
    </location>
</feature>
<dbReference type="SMART" id="SM00849">
    <property type="entry name" value="Lactamase_B"/>
    <property type="match status" value="1"/>
</dbReference>
<comment type="pathway">
    <text evidence="1 6">Protein modification; protein lipoylation via endogenous pathway; protein N(6)-(lipoyl)lysine from octanoyl-[acyl-carrier-protein]: step 1/2.</text>
</comment>
<dbReference type="SUPFAM" id="SSF56281">
    <property type="entry name" value="Metallo-hydrolase/oxidoreductase"/>
    <property type="match status" value="1"/>
</dbReference>
<comment type="subcellular location">
    <subcellularLocation>
        <location evidence="6">Cytoplasm</location>
    </subcellularLocation>
</comment>
<dbReference type="Gene3D" id="3.60.15.10">
    <property type="entry name" value="Ribonuclease Z/Hydroxyacylglutathione hydrolase-like"/>
    <property type="match status" value="1"/>
</dbReference>
<protein>
    <recommendedName>
        <fullName evidence="6">Octanoyltransferase</fullName>
        <ecNumber evidence="6">2.3.1.181</ecNumber>
    </recommendedName>
    <alternativeName>
        <fullName evidence="6">Lipoate-protein ligase B</fullName>
    </alternativeName>
    <alternativeName>
        <fullName evidence="6">Lipoyl/octanoyl transferase</fullName>
    </alternativeName>
    <alternativeName>
        <fullName evidence="6">Octanoyl-[acyl-carrier-protein]-protein N-octanoyltransferase</fullName>
    </alternativeName>
</protein>
<comment type="similarity">
    <text evidence="6">Belongs to the LipB family.</text>
</comment>
<dbReference type="GO" id="GO:0033819">
    <property type="term" value="F:lipoyl(octanoyl) transferase activity"/>
    <property type="evidence" value="ECO:0007669"/>
    <property type="project" value="UniProtKB-EC"/>
</dbReference>
<proteinExistence type="inferred from homology"/>
<sequence length="499" mass="55885">MKVILLGTGTSTGIPEVGCGCPVCHSSDARDRRLRTSALIITEGGKRILIDCGPDFHYQATRLGIDHIDAILLTHEHYDHTFGLDDVRTIAWRQDIPIYGQQRVLDSVRARMHYVFSDHPYPGTPRFTLCPIEEGSDASFELFGERVTPISLAHGSLPIVGYRIGEVSYITDMKTIEPSEWAKVSGSQLLVINALRYQRPHPSHQSVEDVERLLPELAVRPKLTLLTHLSHHAPSHAQLEAMLPEDLQPAYDQEYIVVDEAGPRILPLPEYVEPYSYRDMGRIAYADAWALQKELFEAQLKAKHEHRPTESFLLFCEHNPVFTMGLHADATNMLMSEDFLRENGYDFFSVERGGDVTYHGPGQITGYPILDLERFGLGLKAYIELLEQSVIELLAFFKIESGLKDGATGVWLDVGDPQRERKICAIGVKSSRYVTMHGFALNVNTDLAPFQLINPCGFKEGKVASIAGEVGHEVDFTVAKHLLASILHRRLAALLPPRF</sequence>
<dbReference type="Pfam" id="PF21948">
    <property type="entry name" value="LplA-B_cat"/>
    <property type="match status" value="1"/>
</dbReference>
<evidence type="ECO:0000256" key="1">
    <source>
        <dbReference type="ARBA" id="ARBA00004821"/>
    </source>
</evidence>
<dbReference type="Proteomes" id="UP000070224">
    <property type="component" value="Unassembled WGS sequence"/>
</dbReference>
<dbReference type="InterPro" id="IPR004143">
    <property type="entry name" value="BPL_LPL_catalytic"/>
</dbReference>
<dbReference type="InterPro" id="IPR036866">
    <property type="entry name" value="RibonucZ/Hydroxyglut_hydro"/>
</dbReference>
<keyword evidence="3 6" id="KW-0808">Transferase</keyword>
<evidence type="ECO:0000313" key="8">
    <source>
        <dbReference type="EMBL" id="KXB78486.1"/>
    </source>
</evidence>
<feature type="binding site" evidence="6">
    <location>
        <begin position="425"/>
        <end position="427"/>
    </location>
    <ligand>
        <name>substrate</name>
    </ligand>
</feature>
<dbReference type="EMBL" id="LSDK01000013">
    <property type="protein sequence ID" value="KXB78486.1"/>
    <property type="molecule type" value="Genomic_DNA"/>
</dbReference>
<keyword evidence="2 6" id="KW-0963">Cytoplasm</keyword>
<evidence type="ECO:0000259" key="7">
    <source>
        <dbReference type="PROSITE" id="PS51733"/>
    </source>
</evidence>
<comment type="catalytic activity">
    <reaction evidence="6">
        <text>octanoyl-[ACP] + L-lysyl-[protein] = N(6)-octanoyl-L-lysyl-[protein] + holo-[ACP] + H(+)</text>
        <dbReference type="Rhea" id="RHEA:17665"/>
        <dbReference type="Rhea" id="RHEA-COMP:9636"/>
        <dbReference type="Rhea" id="RHEA-COMP:9685"/>
        <dbReference type="Rhea" id="RHEA-COMP:9752"/>
        <dbReference type="Rhea" id="RHEA-COMP:9928"/>
        <dbReference type="ChEBI" id="CHEBI:15378"/>
        <dbReference type="ChEBI" id="CHEBI:29969"/>
        <dbReference type="ChEBI" id="CHEBI:64479"/>
        <dbReference type="ChEBI" id="CHEBI:78463"/>
        <dbReference type="ChEBI" id="CHEBI:78809"/>
        <dbReference type="EC" id="2.3.1.181"/>
    </reaction>
</comment>
<evidence type="ECO:0000313" key="9">
    <source>
        <dbReference type="Proteomes" id="UP000070224"/>
    </source>
</evidence>
<dbReference type="UniPathway" id="UPA00538">
    <property type="reaction ID" value="UER00592"/>
</dbReference>
<evidence type="ECO:0000256" key="5">
    <source>
        <dbReference type="ARBA" id="ARBA00024732"/>
    </source>
</evidence>
<dbReference type="GO" id="GO:0009249">
    <property type="term" value="P:protein lipoylation"/>
    <property type="evidence" value="ECO:0007669"/>
    <property type="project" value="InterPro"/>
</dbReference>
<dbReference type="HAMAP" id="MF_00013">
    <property type="entry name" value="LipB"/>
    <property type="match status" value="1"/>
</dbReference>
<keyword evidence="4 6" id="KW-0012">Acyltransferase</keyword>
<dbReference type="InterPro" id="IPR000544">
    <property type="entry name" value="Octanoyltransferase"/>
</dbReference>
<feature type="binding site" evidence="6">
    <location>
        <begin position="352"/>
        <end position="359"/>
    </location>
    <ligand>
        <name>substrate</name>
    </ligand>
</feature>
<evidence type="ECO:0000256" key="3">
    <source>
        <dbReference type="ARBA" id="ARBA00022679"/>
    </source>
</evidence>
<keyword evidence="9" id="KW-1185">Reference proteome</keyword>
<dbReference type="InterPro" id="IPR001279">
    <property type="entry name" value="Metallo-B-lactamas"/>
</dbReference>
<dbReference type="GO" id="GO:0005737">
    <property type="term" value="C:cytoplasm"/>
    <property type="evidence" value="ECO:0007669"/>
    <property type="project" value="UniProtKB-SubCell"/>
</dbReference>
<accession>A0A134BEX3</accession>
<comment type="caution">
    <text evidence="8">The sequence shown here is derived from an EMBL/GenBank/DDBJ whole genome shotgun (WGS) entry which is preliminary data.</text>
</comment>
<dbReference type="Pfam" id="PF12706">
    <property type="entry name" value="Lactamase_B_2"/>
    <property type="match status" value="1"/>
</dbReference>
<dbReference type="InterPro" id="IPR020605">
    <property type="entry name" value="Octanoyltransferase_CS"/>
</dbReference>